<dbReference type="Proteomes" id="UP000585474">
    <property type="component" value="Unassembled WGS sequence"/>
</dbReference>
<reference evidence="2 3" key="1">
    <citation type="submission" date="2019-07" db="EMBL/GenBank/DDBJ databases">
        <title>De Novo Assembly of kiwifruit Actinidia rufa.</title>
        <authorList>
            <person name="Sugita-Konishi S."/>
            <person name="Sato K."/>
            <person name="Mori E."/>
            <person name="Abe Y."/>
            <person name="Kisaki G."/>
            <person name="Hamano K."/>
            <person name="Suezawa K."/>
            <person name="Otani M."/>
            <person name="Fukuda T."/>
            <person name="Manabe T."/>
            <person name="Gomi K."/>
            <person name="Tabuchi M."/>
            <person name="Akimitsu K."/>
            <person name="Kataoka I."/>
        </authorList>
    </citation>
    <scope>NUCLEOTIDE SEQUENCE [LARGE SCALE GENOMIC DNA]</scope>
    <source>
        <strain evidence="3">cv. Fuchu</strain>
    </source>
</reference>
<organism evidence="2 3">
    <name type="scientific">Actinidia rufa</name>
    <dbReference type="NCBI Taxonomy" id="165716"/>
    <lineage>
        <taxon>Eukaryota</taxon>
        <taxon>Viridiplantae</taxon>
        <taxon>Streptophyta</taxon>
        <taxon>Embryophyta</taxon>
        <taxon>Tracheophyta</taxon>
        <taxon>Spermatophyta</taxon>
        <taxon>Magnoliopsida</taxon>
        <taxon>eudicotyledons</taxon>
        <taxon>Gunneridae</taxon>
        <taxon>Pentapetalae</taxon>
        <taxon>asterids</taxon>
        <taxon>Ericales</taxon>
        <taxon>Actinidiaceae</taxon>
        <taxon>Actinidia</taxon>
    </lineage>
</organism>
<dbReference type="AlphaFoldDB" id="A0A7J0EFL5"/>
<evidence type="ECO:0000313" key="3">
    <source>
        <dbReference type="Proteomes" id="UP000585474"/>
    </source>
</evidence>
<proteinExistence type="predicted"/>
<evidence type="ECO:0000256" key="1">
    <source>
        <dbReference type="SAM" id="SignalP"/>
    </source>
</evidence>
<protein>
    <submittedName>
        <fullName evidence="2">Uncharacterized protein</fullName>
    </submittedName>
</protein>
<sequence>MIFPKSLLAKLFIFMILLFTSTNVQVGNAMRPLNGKKWLESHVPVLQAYREGPCHPPGVILARISLARARGFARESMSIVGHVVRAVLAFHGAIANIYLYEYSGFLCR</sequence>
<dbReference type="OrthoDB" id="1716208at2759"/>
<name>A0A7J0EFL5_9ERIC</name>
<feature type="signal peptide" evidence="1">
    <location>
        <begin position="1"/>
        <end position="29"/>
    </location>
</feature>
<comment type="caution">
    <text evidence="2">The sequence shown here is derived from an EMBL/GenBank/DDBJ whole genome shotgun (WGS) entry which is preliminary data.</text>
</comment>
<gene>
    <name evidence="2" type="ORF">Acr_03g0017500</name>
</gene>
<evidence type="ECO:0000313" key="2">
    <source>
        <dbReference type="EMBL" id="GFY84976.1"/>
    </source>
</evidence>
<keyword evidence="3" id="KW-1185">Reference proteome</keyword>
<keyword evidence="1" id="KW-0732">Signal</keyword>
<accession>A0A7J0EFL5</accession>
<feature type="chain" id="PRO_5029694524" evidence="1">
    <location>
        <begin position="30"/>
        <end position="108"/>
    </location>
</feature>
<dbReference type="EMBL" id="BJWL01000003">
    <property type="protein sequence ID" value="GFY84976.1"/>
    <property type="molecule type" value="Genomic_DNA"/>
</dbReference>